<evidence type="ECO:0000256" key="1">
    <source>
        <dbReference type="ARBA" id="ARBA00007151"/>
    </source>
</evidence>
<protein>
    <recommendedName>
        <fullName evidence="4">Small ribosomal subunit protein uS7 domain-containing protein</fullName>
    </recommendedName>
</protein>
<gene>
    <name evidence="5" type="ORF">SPARVUS_LOCUS7253285</name>
</gene>
<proteinExistence type="inferred from homology"/>
<evidence type="ECO:0000313" key="5">
    <source>
        <dbReference type="EMBL" id="CAI9571500.1"/>
    </source>
</evidence>
<reference evidence="5" key="1">
    <citation type="submission" date="2023-05" db="EMBL/GenBank/DDBJ databases">
        <authorList>
            <person name="Stuckert A."/>
        </authorList>
    </citation>
    <scope>NUCLEOTIDE SEQUENCE</scope>
</reference>
<dbReference type="PANTHER" id="PTHR11205">
    <property type="entry name" value="RIBOSOMAL PROTEIN S7"/>
    <property type="match status" value="1"/>
</dbReference>
<keyword evidence="3" id="KW-0687">Ribonucleoprotein</keyword>
<accession>A0ABN9DI00</accession>
<dbReference type="InterPro" id="IPR036823">
    <property type="entry name" value="Ribosomal_uS7_dom_sf"/>
</dbReference>
<keyword evidence="6" id="KW-1185">Reference proteome</keyword>
<dbReference type="EMBL" id="CATNWA010014407">
    <property type="protein sequence ID" value="CAI9571500.1"/>
    <property type="molecule type" value="Genomic_DNA"/>
</dbReference>
<evidence type="ECO:0000256" key="3">
    <source>
        <dbReference type="ARBA" id="ARBA00023274"/>
    </source>
</evidence>
<dbReference type="Pfam" id="PF00177">
    <property type="entry name" value="Ribosomal_S7"/>
    <property type="match status" value="1"/>
</dbReference>
<evidence type="ECO:0000313" key="6">
    <source>
        <dbReference type="Proteomes" id="UP001162483"/>
    </source>
</evidence>
<dbReference type="Proteomes" id="UP001162483">
    <property type="component" value="Unassembled WGS sequence"/>
</dbReference>
<name>A0ABN9DI00_9NEOB</name>
<dbReference type="InterPro" id="IPR023798">
    <property type="entry name" value="Ribosomal_uS7_dom"/>
</dbReference>
<comment type="caution">
    <text evidence="5">The sequence shown here is derived from an EMBL/GenBank/DDBJ whole genome shotgun (WGS) entry which is preliminary data.</text>
</comment>
<evidence type="ECO:0000256" key="2">
    <source>
        <dbReference type="ARBA" id="ARBA00022980"/>
    </source>
</evidence>
<organism evidence="5 6">
    <name type="scientific">Staurois parvus</name>
    <dbReference type="NCBI Taxonomy" id="386267"/>
    <lineage>
        <taxon>Eukaryota</taxon>
        <taxon>Metazoa</taxon>
        <taxon>Chordata</taxon>
        <taxon>Craniata</taxon>
        <taxon>Vertebrata</taxon>
        <taxon>Euteleostomi</taxon>
        <taxon>Amphibia</taxon>
        <taxon>Batrachia</taxon>
        <taxon>Anura</taxon>
        <taxon>Neobatrachia</taxon>
        <taxon>Ranoidea</taxon>
        <taxon>Ranidae</taxon>
        <taxon>Staurois</taxon>
    </lineage>
</organism>
<feature type="domain" description="Small ribosomal subunit protein uS7" evidence="4">
    <location>
        <begin position="75"/>
        <end position="174"/>
    </location>
</feature>
<sequence>MFLQRMRAGLPGLIPVRWSRYSPAYVNPVTDKEKYKRPLEELSKEEKEEWDFKTTLEKIKRTQLEKYYNASPNERESIECNPYIIFHEAMDNCKPTIGLTSVLRGGKSYQVPTPLSDNRRRFLAMKWIITACREQKTSRRMYDKLTDIILQSYMNEGSIVRKKNELHKMAESNRAYAHFRWW</sequence>
<evidence type="ECO:0000259" key="4">
    <source>
        <dbReference type="Pfam" id="PF00177"/>
    </source>
</evidence>
<dbReference type="SUPFAM" id="SSF47973">
    <property type="entry name" value="Ribosomal protein S7"/>
    <property type="match status" value="1"/>
</dbReference>
<keyword evidence="2" id="KW-0689">Ribosomal protein</keyword>
<comment type="similarity">
    <text evidence="1">Belongs to the universal ribosomal protein uS7 family.</text>
</comment>
<dbReference type="InterPro" id="IPR000235">
    <property type="entry name" value="Ribosomal_uS7"/>
</dbReference>
<dbReference type="Gene3D" id="1.10.455.10">
    <property type="entry name" value="Ribosomal protein S7 domain"/>
    <property type="match status" value="1"/>
</dbReference>